<reference evidence="2" key="1">
    <citation type="submission" date="2021-01" db="EMBL/GenBank/DDBJ databases">
        <authorList>
            <person name="Kaushik A."/>
        </authorList>
    </citation>
    <scope>NUCLEOTIDE SEQUENCE</scope>
    <source>
        <strain evidence="2">Type strain: AG8-Rh-89/</strain>
    </source>
</reference>
<dbReference type="AlphaFoldDB" id="A0A8H2X9G3"/>
<comment type="caution">
    <text evidence="2">The sequence shown here is derived from an EMBL/GenBank/DDBJ whole genome shotgun (WGS) entry which is preliminary data.</text>
</comment>
<protein>
    <submittedName>
        <fullName evidence="2">Uncharacterized protein</fullName>
    </submittedName>
</protein>
<gene>
    <name evidence="2" type="ORF">RDB_LOCUS8535</name>
</gene>
<feature type="compositionally biased region" description="Pro residues" evidence="1">
    <location>
        <begin position="123"/>
        <end position="165"/>
    </location>
</feature>
<evidence type="ECO:0000256" key="1">
    <source>
        <dbReference type="SAM" id="MobiDB-lite"/>
    </source>
</evidence>
<evidence type="ECO:0000313" key="3">
    <source>
        <dbReference type="Proteomes" id="UP000663850"/>
    </source>
</evidence>
<dbReference type="Proteomes" id="UP000663850">
    <property type="component" value="Unassembled WGS sequence"/>
</dbReference>
<proteinExistence type="predicted"/>
<name>A0A8H2X9G3_9AGAM</name>
<dbReference type="EMBL" id="CAJMWZ010000454">
    <property type="protein sequence ID" value="CAE6419521.1"/>
    <property type="molecule type" value="Genomic_DNA"/>
</dbReference>
<evidence type="ECO:0000313" key="2">
    <source>
        <dbReference type="EMBL" id="CAE6419521.1"/>
    </source>
</evidence>
<feature type="region of interest" description="Disordered" evidence="1">
    <location>
        <begin position="1"/>
        <end position="165"/>
    </location>
</feature>
<accession>A0A8H2X9G3</accession>
<organism evidence="2 3">
    <name type="scientific">Rhizoctonia solani</name>
    <dbReference type="NCBI Taxonomy" id="456999"/>
    <lineage>
        <taxon>Eukaryota</taxon>
        <taxon>Fungi</taxon>
        <taxon>Dikarya</taxon>
        <taxon>Basidiomycota</taxon>
        <taxon>Agaricomycotina</taxon>
        <taxon>Agaricomycetes</taxon>
        <taxon>Cantharellales</taxon>
        <taxon>Ceratobasidiaceae</taxon>
        <taxon>Rhizoctonia</taxon>
    </lineage>
</organism>
<sequence length="173" mass="17585">MPEEAQAKGSDSPCAQTTSTPEEEVPSPVLPASEPSAAGPSHVHSAITGPSSAGSLVLATHHSTATVAHQPTIELTPCQGPNTQRASDEISRPTKRPCIDPSSGSGKGKQKAVALDQPTIDAPTPPQDAPPPAQNASGPPPPQDVTPPPLQDVPPPLSSDVPPPLSLLLSWVL</sequence>